<reference evidence="2 3" key="1">
    <citation type="journal article" date="2016" name="Nat. Commun.">
        <title>Thousands of microbial genomes shed light on interconnected biogeochemical processes in an aquifer system.</title>
        <authorList>
            <person name="Anantharaman K."/>
            <person name="Brown C.T."/>
            <person name="Hug L.A."/>
            <person name="Sharon I."/>
            <person name="Castelle C.J."/>
            <person name="Probst A.J."/>
            <person name="Thomas B.C."/>
            <person name="Singh A."/>
            <person name="Wilkins M.J."/>
            <person name="Karaoz U."/>
            <person name="Brodie E.L."/>
            <person name="Williams K.H."/>
            <person name="Hubbard S.S."/>
            <person name="Banfield J.F."/>
        </authorList>
    </citation>
    <scope>NUCLEOTIDE SEQUENCE [LARGE SCALE GENOMIC DNA]</scope>
</reference>
<evidence type="ECO:0000313" key="2">
    <source>
        <dbReference type="EMBL" id="OHA65892.1"/>
    </source>
</evidence>
<dbReference type="AlphaFoldDB" id="A0A1G2R0U9"/>
<dbReference type="EMBL" id="MHTV01000040">
    <property type="protein sequence ID" value="OHA65892.1"/>
    <property type="molecule type" value="Genomic_DNA"/>
</dbReference>
<keyword evidence="1" id="KW-1133">Transmembrane helix</keyword>
<keyword evidence="1" id="KW-0472">Membrane</keyword>
<comment type="caution">
    <text evidence="2">The sequence shown here is derived from an EMBL/GenBank/DDBJ whole genome shotgun (WGS) entry which is preliminary data.</text>
</comment>
<proteinExistence type="predicted"/>
<name>A0A1G2R0U9_9BACT</name>
<dbReference type="Proteomes" id="UP000178092">
    <property type="component" value="Unassembled WGS sequence"/>
</dbReference>
<accession>A0A1G2R0U9</accession>
<feature type="transmembrane region" description="Helical" evidence="1">
    <location>
        <begin position="21"/>
        <end position="44"/>
    </location>
</feature>
<evidence type="ECO:0000256" key="1">
    <source>
        <dbReference type="SAM" id="Phobius"/>
    </source>
</evidence>
<gene>
    <name evidence="2" type="ORF">A3C04_00130</name>
</gene>
<keyword evidence="1" id="KW-0812">Transmembrane</keyword>
<organism evidence="2 3">
    <name type="scientific">Candidatus Wildermuthbacteria bacterium RIFCSPHIGHO2_02_FULL_45_25</name>
    <dbReference type="NCBI Taxonomy" id="1802450"/>
    <lineage>
        <taxon>Bacteria</taxon>
        <taxon>Candidatus Wildermuthiibacteriota</taxon>
    </lineage>
</organism>
<protein>
    <submittedName>
        <fullName evidence="2">Uncharacterized protein</fullName>
    </submittedName>
</protein>
<evidence type="ECO:0000313" key="3">
    <source>
        <dbReference type="Proteomes" id="UP000178092"/>
    </source>
</evidence>
<sequence length="206" mass="21555">MATQTITHGTRIPASPHKGNWKLLLTLGAFLIAGAVLFAAIQLIDDKDTPAAAPSIGSVQIEPPEMNGRIAPAPPAPAVPIAPSVLQNAQAPAQTDIVAMAMKDLVHVEGPAGQVPLAAIIATTKAFPPTWFKSSGLKNGTFGVPLTPEGLQKLPWNQGISLGSPAYSTVIPFQTPEGNKVKIYIGVGFDRESQTWGVLSKNIVLE</sequence>